<dbReference type="Proteomes" id="UP001283361">
    <property type="component" value="Unassembled WGS sequence"/>
</dbReference>
<comment type="caution">
    <text evidence="1">The sequence shown here is derived from an EMBL/GenBank/DDBJ whole genome shotgun (WGS) entry which is preliminary data.</text>
</comment>
<name>A0AAE1BB65_9GAST</name>
<proteinExistence type="predicted"/>
<dbReference type="AlphaFoldDB" id="A0AAE1BB65"/>
<reference evidence="1" key="1">
    <citation type="journal article" date="2023" name="G3 (Bethesda)">
        <title>A reference genome for the long-term kleptoplast-retaining sea slug Elysia crispata morphotype clarki.</title>
        <authorList>
            <person name="Eastman K.E."/>
            <person name="Pendleton A.L."/>
            <person name="Shaikh M.A."/>
            <person name="Suttiyut T."/>
            <person name="Ogas R."/>
            <person name="Tomko P."/>
            <person name="Gavelis G."/>
            <person name="Widhalm J.R."/>
            <person name="Wisecaver J.H."/>
        </authorList>
    </citation>
    <scope>NUCLEOTIDE SEQUENCE</scope>
    <source>
        <strain evidence="1">ECLA1</strain>
    </source>
</reference>
<dbReference type="EMBL" id="JAWDGP010000205">
    <property type="protein sequence ID" value="KAK3802893.1"/>
    <property type="molecule type" value="Genomic_DNA"/>
</dbReference>
<keyword evidence="2" id="KW-1185">Reference proteome</keyword>
<evidence type="ECO:0000313" key="2">
    <source>
        <dbReference type="Proteomes" id="UP001283361"/>
    </source>
</evidence>
<gene>
    <name evidence="1" type="ORF">RRG08_019994</name>
</gene>
<sequence>MADRSRPQGQTCYVLVSAETASPYRKIGLATATGEEQVLKRESHCVEAGISCDTWVKRGQDSTGLFSWLANVSLKATLMEKFSTEQPMGLRDPHGSCESLETLTVLLQCCLQPPEHFVLPIVGWCCLQFVEHLSSLS</sequence>
<organism evidence="1 2">
    <name type="scientific">Elysia crispata</name>
    <name type="common">lettuce slug</name>
    <dbReference type="NCBI Taxonomy" id="231223"/>
    <lineage>
        <taxon>Eukaryota</taxon>
        <taxon>Metazoa</taxon>
        <taxon>Spiralia</taxon>
        <taxon>Lophotrochozoa</taxon>
        <taxon>Mollusca</taxon>
        <taxon>Gastropoda</taxon>
        <taxon>Heterobranchia</taxon>
        <taxon>Euthyneura</taxon>
        <taxon>Panpulmonata</taxon>
        <taxon>Sacoglossa</taxon>
        <taxon>Placobranchoidea</taxon>
        <taxon>Plakobranchidae</taxon>
        <taxon>Elysia</taxon>
    </lineage>
</organism>
<protein>
    <submittedName>
        <fullName evidence="1">Uncharacterized protein</fullName>
    </submittedName>
</protein>
<evidence type="ECO:0000313" key="1">
    <source>
        <dbReference type="EMBL" id="KAK3802893.1"/>
    </source>
</evidence>
<accession>A0AAE1BB65</accession>